<dbReference type="PROSITE" id="PS50088">
    <property type="entry name" value="ANK_REPEAT"/>
    <property type="match status" value="4"/>
</dbReference>
<dbReference type="SUPFAM" id="SSF48403">
    <property type="entry name" value="Ankyrin repeat"/>
    <property type="match status" value="1"/>
</dbReference>
<evidence type="ECO:0008006" key="6">
    <source>
        <dbReference type="Google" id="ProtNLM"/>
    </source>
</evidence>
<sequence length="360" mass="39734">MLVPTSRYSLSGTHLREGDEKIMRLCSPCLLLIAYMAPIRGQRFAFDSVDDLFQNGKPTMNQDGIIVGGDGESRKILPNGISIVVDARFEELLGACVDGDLKMVKEILKARPHSINHRSVVMPIHAAVQHRRKDIVVWLIEHGASVDSRTEDGSTAVALAAYNGDLELTKMLTERGANAGIKNQQGYNAIEVAQMQGYPEIHEYLTTAGRLQNAAKEGDLPTLKRMLKKKPWRVNEVRLYAPLHAAALFNHTEMAKWLLTEGANVDVQMLDASTPIILAASEGNEEMVKLLLFNDADISHVNYVGYDVYKAAIHSKNVKLANYIASFIEKPEDEDAEASERVDAATATTAQAHDKDKTEL</sequence>
<keyword evidence="2 3" id="KW-0040">ANK repeat</keyword>
<evidence type="ECO:0000256" key="3">
    <source>
        <dbReference type="PROSITE-ProRule" id="PRU00023"/>
    </source>
</evidence>
<feature type="repeat" description="ANK" evidence="3">
    <location>
        <begin position="152"/>
        <end position="184"/>
    </location>
</feature>
<feature type="region of interest" description="Disordered" evidence="4">
    <location>
        <begin position="333"/>
        <end position="360"/>
    </location>
</feature>
<evidence type="ECO:0000256" key="2">
    <source>
        <dbReference type="ARBA" id="ARBA00023043"/>
    </source>
</evidence>
<protein>
    <recommendedName>
        <fullName evidence="6">Ankyrin repeat domain-containing protein</fullName>
    </recommendedName>
</protein>
<dbReference type="InterPro" id="IPR002110">
    <property type="entry name" value="Ankyrin_rpt"/>
</dbReference>
<evidence type="ECO:0000313" key="5">
    <source>
        <dbReference type="EMBL" id="CAD8453681.1"/>
    </source>
</evidence>
<evidence type="ECO:0000256" key="1">
    <source>
        <dbReference type="ARBA" id="ARBA00022737"/>
    </source>
</evidence>
<accession>A0A7S0GYC0</accession>
<gene>
    <name evidence="5" type="ORF">LAMO00422_LOCUS12621</name>
</gene>
<reference evidence="5" key="1">
    <citation type="submission" date="2021-01" db="EMBL/GenBank/DDBJ databases">
        <authorList>
            <person name="Corre E."/>
            <person name="Pelletier E."/>
            <person name="Niang G."/>
            <person name="Scheremetjew M."/>
            <person name="Finn R."/>
            <person name="Kale V."/>
            <person name="Holt S."/>
            <person name="Cochrane G."/>
            <person name="Meng A."/>
            <person name="Brown T."/>
            <person name="Cohen L."/>
        </authorList>
    </citation>
    <scope>NUCLEOTIDE SEQUENCE</scope>
    <source>
        <strain evidence="5">CCMP2058</strain>
    </source>
</reference>
<dbReference type="SMART" id="SM00248">
    <property type="entry name" value="ANK"/>
    <property type="match status" value="6"/>
</dbReference>
<dbReference type="AlphaFoldDB" id="A0A7S0GYC0"/>
<dbReference type="PROSITE" id="PS50297">
    <property type="entry name" value="ANK_REP_REGION"/>
    <property type="match status" value="3"/>
</dbReference>
<proteinExistence type="predicted"/>
<dbReference type="PANTHER" id="PTHR24198:SF165">
    <property type="entry name" value="ANKYRIN REPEAT-CONTAINING PROTEIN-RELATED"/>
    <property type="match status" value="1"/>
</dbReference>
<evidence type="ECO:0000256" key="4">
    <source>
        <dbReference type="SAM" id="MobiDB-lite"/>
    </source>
</evidence>
<dbReference type="Gene3D" id="1.25.40.20">
    <property type="entry name" value="Ankyrin repeat-containing domain"/>
    <property type="match status" value="2"/>
</dbReference>
<organism evidence="5">
    <name type="scientific">Amorphochlora amoebiformis</name>
    <dbReference type="NCBI Taxonomy" id="1561963"/>
    <lineage>
        <taxon>Eukaryota</taxon>
        <taxon>Sar</taxon>
        <taxon>Rhizaria</taxon>
        <taxon>Cercozoa</taxon>
        <taxon>Chlorarachniophyceae</taxon>
        <taxon>Amorphochlora</taxon>
    </lineage>
</organism>
<dbReference type="EMBL" id="HBEM01018497">
    <property type="protein sequence ID" value="CAD8453681.1"/>
    <property type="molecule type" value="Transcribed_RNA"/>
</dbReference>
<feature type="repeat" description="ANK" evidence="3">
    <location>
        <begin position="271"/>
        <end position="303"/>
    </location>
</feature>
<dbReference type="Pfam" id="PF12796">
    <property type="entry name" value="Ank_2"/>
    <property type="match status" value="2"/>
</dbReference>
<dbReference type="InterPro" id="IPR036770">
    <property type="entry name" value="Ankyrin_rpt-contain_sf"/>
</dbReference>
<dbReference type="PANTHER" id="PTHR24198">
    <property type="entry name" value="ANKYRIN REPEAT AND PROTEIN KINASE DOMAIN-CONTAINING PROTEIN"/>
    <property type="match status" value="1"/>
</dbReference>
<keyword evidence="1" id="KW-0677">Repeat</keyword>
<feature type="repeat" description="ANK" evidence="3">
    <location>
        <begin position="123"/>
        <end position="151"/>
    </location>
</feature>
<feature type="repeat" description="ANK" evidence="3">
    <location>
        <begin position="238"/>
        <end position="270"/>
    </location>
</feature>
<name>A0A7S0GYC0_9EUKA</name>